<dbReference type="SUPFAM" id="SSF56487">
    <property type="entry name" value="SRCR-like"/>
    <property type="match status" value="1"/>
</dbReference>
<reference evidence="2" key="1">
    <citation type="submission" date="2020-04" db="EMBL/GenBank/DDBJ databases">
        <authorList>
            <person name="Alioto T."/>
            <person name="Alioto T."/>
            <person name="Gomez Garrido J."/>
        </authorList>
    </citation>
    <scope>NUCLEOTIDE SEQUENCE</scope>
    <source>
        <strain evidence="2">A484AB</strain>
    </source>
</reference>
<dbReference type="InterPro" id="IPR001190">
    <property type="entry name" value="SRCR"/>
</dbReference>
<sequence length="217" mass="24218">MGSILLHHISELEYNFRVHVHAFLRKLQQQLGLQHIEAATPSNTCTIVAQVCTGLFLLRNNTCVEYCPEGTFYNELTKFCDPCDSNCRACSAGKDHCTACPPGLFLSGIPGAQKITTCLLRCSGEQHKILRDPGIRINRISYSIGRVELWQDREGRLTTVCPYNWVIKQAAVICRQLGYGDPVKAYTQYYDSNSSLGKFSITVQCNGTELSECDLAK</sequence>
<dbReference type="OrthoDB" id="536948at2759"/>
<feature type="non-terminal residue" evidence="2">
    <location>
        <position position="217"/>
    </location>
</feature>
<keyword evidence="3" id="KW-1185">Reference proteome</keyword>
<dbReference type="EMBL" id="CACRXK020017499">
    <property type="protein sequence ID" value="CAB4031277.1"/>
    <property type="molecule type" value="Genomic_DNA"/>
</dbReference>
<name>A0A6S7JJC0_PARCT</name>
<dbReference type="SUPFAM" id="SSF57184">
    <property type="entry name" value="Growth factor receptor domain"/>
    <property type="match status" value="1"/>
</dbReference>
<dbReference type="Proteomes" id="UP001152795">
    <property type="component" value="Unassembled WGS sequence"/>
</dbReference>
<comment type="caution">
    <text evidence="1">Lacks conserved residue(s) required for the propagation of feature annotation.</text>
</comment>
<proteinExistence type="predicted"/>
<evidence type="ECO:0000313" key="2">
    <source>
        <dbReference type="EMBL" id="CAB4031277.1"/>
    </source>
</evidence>
<dbReference type="Pfam" id="PF00530">
    <property type="entry name" value="SRCR"/>
    <property type="match status" value="1"/>
</dbReference>
<dbReference type="InterPro" id="IPR006212">
    <property type="entry name" value="Furin_repeat"/>
</dbReference>
<dbReference type="Gene3D" id="2.10.220.10">
    <property type="entry name" value="Hormone Receptor, Insulin-like Growth Factor Receptor 1, Chain A, domain 2"/>
    <property type="match status" value="1"/>
</dbReference>
<dbReference type="PROSITE" id="PS50287">
    <property type="entry name" value="SRCR_2"/>
    <property type="match status" value="1"/>
</dbReference>
<dbReference type="Gene3D" id="3.10.250.10">
    <property type="entry name" value="SRCR-like domain"/>
    <property type="match status" value="1"/>
</dbReference>
<protein>
    <submittedName>
        <fullName evidence="2">Deleted in malignant brain tumors 1 -like</fullName>
    </submittedName>
</protein>
<comment type="caution">
    <text evidence="2">The sequence shown here is derived from an EMBL/GenBank/DDBJ whole genome shotgun (WGS) entry which is preliminary data.</text>
</comment>
<dbReference type="AlphaFoldDB" id="A0A6S7JJC0"/>
<dbReference type="InterPro" id="IPR009030">
    <property type="entry name" value="Growth_fac_rcpt_cys_sf"/>
</dbReference>
<dbReference type="SMART" id="SM00202">
    <property type="entry name" value="SR"/>
    <property type="match status" value="1"/>
</dbReference>
<gene>
    <name evidence="2" type="ORF">PACLA_8A035232</name>
</gene>
<dbReference type="SMART" id="SM00261">
    <property type="entry name" value="FU"/>
    <property type="match status" value="1"/>
</dbReference>
<dbReference type="InterPro" id="IPR036772">
    <property type="entry name" value="SRCR-like_dom_sf"/>
</dbReference>
<dbReference type="PANTHER" id="PTHR48071">
    <property type="entry name" value="SRCR DOMAIN-CONTAINING PROTEIN"/>
    <property type="match status" value="1"/>
</dbReference>
<dbReference type="PANTHER" id="PTHR48071:SF18">
    <property type="entry name" value="DELETED IN MALIGNANT BRAIN TUMORS 1 PROTEIN-RELATED"/>
    <property type="match status" value="1"/>
</dbReference>
<accession>A0A6S7JJC0</accession>
<evidence type="ECO:0000256" key="1">
    <source>
        <dbReference type="PROSITE-ProRule" id="PRU00196"/>
    </source>
</evidence>
<organism evidence="2 3">
    <name type="scientific">Paramuricea clavata</name>
    <name type="common">Red gorgonian</name>
    <name type="synonym">Violescent sea-whip</name>
    <dbReference type="NCBI Taxonomy" id="317549"/>
    <lineage>
        <taxon>Eukaryota</taxon>
        <taxon>Metazoa</taxon>
        <taxon>Cnidaria</taxon>
        <taxon>Anthozoa</taxon>
        <taxon>Octocorallia</taxon>
        <taxon>Malacalcyonacea</taxon>
        <taxon>Plexauridae</taxon>
        <taxon>Paramuricea</taxon>
    </lineage>
</organism>
<evidence type="ECO:0000313" key="3">
    <source>
        <dbReference type="Proteomes" id="UP001152795"/>
    </source>
</evidence>
<dbReference type="GO" id="GO:0016020">
    <property type="term" value="C:membrane"/>
    <property type="evidence" value="ECO:0007669"/>
    <property type="project" value="InterPro"/>
</dbReference>